<proteinExistence type="predicted"/>
<protein>
    <submittedName>
        <fullName evidence="1">Uncharacterized protein</fullName>
    </submittedName>
</protein>
<organism evidence="1 2">
    <name type="scientific">Hyalomma asiaticum</name>
    <name type="common">Tick</name>
    <dbReference type="NCBI Taxonomy" id="266040"/>
    <lineage>
        <taxon>Eukaryota</taxon>
        <taxon>Metazoa</taxon>
        <taxon>Ecdysozoa</taxon>
        <taxon>Arthropoda</taxon>
        <taxon>Chelicerata</taxon>
        <taxon>Arachnida</taxon>
        <taxon>Acari</taxon>
        <taxon>Parasitiformes</taxon>
        <taxon>Ixodida</taxon>
        <taxon>Ixodoidea</taxon>
        <taxon>Ixodidae</taxon>
        <taxon>Hyalomminae</taxon>
        <taxon>Hyalomma</taxon>
    </lineage>
</organism>
<gene>
    <name evidence="1" type="ORF">HPB50_000311</name>
</gene>
<dbReference type="EMBL" id="CM023487">
    <property type="protein sequence ID" value="KAH6925089.1"/>
    <property type="molecule type" value="Genomic_DNA"/>
</dbReference>
<name>A0ACB7RX60_HYAAI</name>
<evidence type="ECO:0000313" key="2">
    <source>
        <dbReference type="Proteomes" id="UP000821845"/>
    </source>
</evidence>
<evidence type="ECO:0000313" key="1">
    <source>
        <dbReference type="EMBL" id="KAH6925089.1"/>
    </source>
</evidence>
<reference evidence="1" key="1">
    <citation type="submission" date="2020-05" db="EMBL/GenBank/DDBJ databases">
        <title>Large-scale comparative analyses of tick genomes elucidate their genetic diversity and vector capacities.</title>
        <authorList>
            <person name="Jia N."/>
            <person name="Wang J."/>
            <person name="Shi W."/>
            <person name="Du L."/>
            <person name="Sun Y."/>
            <person name="Zhan W."/>
            <person name="Jiang J."/>
            <person name="Wang Q."/>
            <person name="Zhang B."/>
            <person name="Ji P."/>
            <person name="Sakyi L.B."/>
            <person name="Cui X."/>
            <person name="Yuan T."/>
            <person name="Jiang B."/>
            <person name="Yang W."/>
            <person name="Lam T.T.-Y."/>
            <person name="Chang Q."/>
            <person name="Ding S."/>
            <person name="Wang X."/>
            <person name="Zhu J."/>
            <person name="Ruan X."/>
            <person name="Zhao L."/>
            <person name="Wei J."/>
            <person name="Que T."/>
            <person name="Du C."/>
            <person name="Cheng J."/>
            <person name="Dai P."/>
            <person name="Han X."/>
            <person name="Huang E."/>
            <person name="Gao Y."/>
            <person name="Liu J."/>
            <person name="Shao H."/>
            <person name="Ye R."/>
            <person name="Li L."/>
            <person name="Wei W."/>
            <person name="Wang X."/>
            <person name="Wang C."/>
            <person name="Yang T."/>
            <person name="Huo Q."/>
            <person name="Li W."/>
            <person name="Guo W."/>
            <person name="Chen H."/>
            <person name="Zhou L."/>
            <person name="Ni X."/>
            <person name="Tian J."/>
            <person name="Zhou Y."/>
            <person name="Sheng Y."/>
            <person name="Liu T."/>
            <person name="Pan Y."/>
            <person name="Xia L."/>
            <person name="Li J."/>
            <person name="Zhao F."/>
            <person name="Cao W."/>
        </authorList>
    </citation>
    <scope>NUCLEOTIDE SEQUENCE</scope>
    <source>
        <strain evidence="1">Hyas-2018</strain>
    </source>
</reference>
<accession>A0ACB7RX60</accession>
<comment type="caution">
    <text evidence="1">The sequence shown here is derived from an EMBL/GenBank/DDBJ whole genome shotgun (WGS) entry which is preliminary data.</text>
</comment>
<sequence length="200" mass="21851">MLRRFEIRREATHIHRGAQERPRIMSAGAAEKQGKRAIRELREQRAVETPPTTQHISAGASELRVVTGNSKYPHSIFYRGSCSLEHATLSPRSSLCSLEMCQSANGVFSSVSVGRSGESGATVATIADRIRQTGRPTAMSQTLLGRWEDRRSPRLTNTGRKAPGDVSLARPDRGIAYAAAQVIGQLWSNDGSRDIAAIIR</sequence>
<keyword evidence="2" id="KW-1185">Reference proteome</keyword>
<dbReference type="Proteomes" id="UP000821845">
    <property type="component" value="Chromosome 7"/>
</dbReference>